<proteinExistence type="predicted"/>
<keyword evidence="1" id="KW-0812">Transmembrane</keyword>
<dbReference type="EMBL" id="CADCVU010000073">
    <property type="protein sequence ID" value="CAA9492627.1"/>
    <property type="molecule type" value="Genomic_DNA"/>
</dbReference>
<name>A0A6J4S8M7_9ACTN</name>
<dbReference type="AlphaFoldDB" id="A0A6J4S8M7"/>
<evidence type="ECO:0000313" key="2">
    <source>
        <dbReference type="EMBL" id="CAA9492627.1"/>
    </source>
</evidence>
<reference evidence="2" key="1">
    <citation type="submission" date="2020-02" db="EMBL/GenBank/DDBJ databases">
        <authorList>
            <person name="Meier V. D."/>
        </authorList>
    </citation>
    <scope>NUCLEOTIDE SEQUENCE</scope>
    <source>
        <strain evidence="2">AVDCRST_MAG45</strain>
    </source>
</reference>
<sequence length="95" mass="10940">MVSSQTVGRAWCPTDRRWMAVVPSPLRWHDHLAHLIIALVTFGLWLPWWLLRWGRAQQPVCATCGTRISDTPVPIPPDDLRRVHRLGQNVARGER</sequence>
<protein>
    <submittedName>
        <fullName evidence="2">Uncharacterized protein</fullName>
    </submittedName>
</protein>
<accession>A0A6J4S8M7</accession>
<keyword evidence="1" id="KW-1133">Transmembrane helix</keyword>
<keyword evidence="1" id="KW-0472">Membrane</keyword>
<gene>
    <name evidence="2" type="ORF">AVDCRST_MAG45-833</name>
</gene>
<organism evidence="2">
    <name type="scientific">uncultured Solirubrobacterales bacterium</name>
    <dbReference type="NCBI Taxonomy" id="768556"/>
    <lineage>
        <taxon>Bacteria</taxon>
        <taxon>Bacillati</taxon>
        <taxon>Actinomycetota</taxon>
        <taxon>Thermoleophilia</taxon>
        <taxon>Solirubrobacterales</taxon>
        <taxon>environmental samples</taxon>
    </lineage>
</organism>
<evidence type="ECO:0000256" key="1">
    <source>
        <dbReference type="SAM" id="Phobius"/>
    </source>
</evidence>
<feature type="transmembrane region" description="Helical" evidence="1">
    <location>
        <begin position="32"/>
        <end position="51"/>
    </location>
</feature>